<name>A0A3E4R4G7_BACUN</name>
<accession>A0A3E4R4G7</accession>
<evidence type="ECO:0000313" key="2">
    <source>
        <dbReference type="Proteomes" id="UP000260795"/>
    </source>
</evidence>
<dbReference type="Proteomes" id="UP000260795">
    <property type="component" value="Unassembled WGS sequence"/>
</dbReference>
<dbReference type="RefSeq" id="WP_117681071.1">
    <property type="nucleotide sequence ID" value="NZ_JAVSNE010000001.1"/>
</dbReference>
<protein>
    <recommendedName>
        <fullName evidence="3">Type II toxin-antitoxin system RelE/ParE family toxin</fullName>
    </recommendedName>
</protein>
<evidence type="ECO:0000313" key="1">
    <source>
        <dbReference type="EMBL" id="RGL14600.1"/>
    </source>
</evidence>
<dbReference type="AlphaFoldDB" id="A0A3E4R4G7"/>
<sequence length="107" mass="12769">MRVVLFASEVEEDLYGLIKILVEKEYLGTYPFAISYVEELIADIQQNIHSKLKKKAPAFFERYGKDMYYITYQRNSNTTWYVFFSLIGDTYFIKYITNNHISGQYIF</sequence>
<reference evidence="1 2" key="1">
    <citation type="submission" date="2018-08" db="EMBL/GenBank/DDBJ databases">
        <title>A genome reference for cultivated species of the human gut microbiota.</title>
        <authorList>
            <person name="Zou Y."/>
            <person name="Xue W."/>
            <person name="Luo G."/>
        </authorList>
    </citation>
    <scope>NUCLEOTIDE SEQUENCE [LARGE SCALE GENOMIC DNA]</scope>
    <source>
        <strain evidence="1 2">TF08-13</strain>
    </source>
</reference>
<organism evidence="1 2">
    <name type="scientific">Bacteroides uniformis</name>
    <dbReference type="NCBI Taxonomy" id="820"/>
    <lineage>
        <taxon>Bacteria</taxon>
        <taxon>Pseudomonadati</taxon>
        <taxon>Bacteroidota</taxon>
        <taxon>Bacteroidia</taxon>
        <taxon>Bacteroidales</taxon>
        <taxon>Bacteroidaceae</taxon>
        <taxon>Bacteroides</taxon>
    </lineage>
</organism>
<proteinExistence type="predicted"/>
<dbReference type="EMBL" id="QSRK01000010">
    <property type="protein sequence ID" value="RGL14600.1"/>
    <property type="molecule type" value="Genomic_DNA"/>
</dbReference>
<gene>
    <name evidence="1" type="ORF">DXC80_08825</name>
</gene>
<evidence type="ECO:0008006" key="3">
    <source>
        <dbReference type="Google" id="ProtNLM"/>
    </source>
</evidence>
<comment type="caution">
    <text evidence="1">The sequence shown here is derived from an EMBL/GenBank/DDBJ whole genome shotgun (WGS) entry which is preliminary data.</text>
</comment>